<keyword evidence="3" id="KW-1185">Reference proteome</keyword>
<dbReference type="EMBL" id="PGFS01000001">
    <property type="protein sequence ID" value="MDH4573071.1"/>
    <property type="molecule type" value="Genomic_DNA"/>
</dbReference>
<reference evidence="2" key="1">
    <citation type="journal article" date="2015" name="Antonie Van Leeuwenhoek">
        <title>Comparative 16S rRNA signatures and multilocus sequence analysis for the genus Salinicola and description of Salinicola acroporae sp. nov., isolated from coral Acropora digitifera.</title>
        <authorList>
            <person name="Lepcha R.T."/>
            <person name="Poddar A."/>
            <person name="Schumann P."/>
            <person name="Das S.K."/>
        </authorList>
    </citation>
    <scope>NUCLEOTIDE SEQUENCE</scope>
    <source>
        <strain evidence="2">S4-41</strain>
    </source>
</reference>
<gene>
    <name evidence="2" type="ORF">CUR86_11845</name>
</gene>
<reference evidence="2" key="2">
    <citation type="submission" date="2017-11" db="EMBL/GenBank/DDBJ databases">
        <authorList>
            <person name="Das S.K."/>
        </authorList>
    </citation>
    <scope>NUCLEOTIDE SEQUENCE</scope>
    <source>
        <strain evidence="2">S4-41</strain>
    </source>
</reference>
<protein>
    <submittedName>
        <fullName evidence="2">Nucleoside/nucleotide kinase family protein</fullName>
    </submittedName>
</protein>
<accession>A0ABT6I5Z3</accession>
<dbReference type="Gene3D" id="3.40.50.300">
    <property type="entry name" value="P-loop containing nucleotide triphosphate hydrolases"/>
    <property type="match status" value="2"/>
</dbReference>
<sequence length="227" mass="25512">MRITTTETRTLSIDIDPPILEAARCLIDSSRRRILGLVGAPGSGKSTLSEALFAALGEQAQIVPMDGFHLSNRQLAALDRAGRKGAPDTFDAFGYRDLLRRLRASYGEETVYVPGFYREIEEPIAASIAVAPPTSLIITEGNYLLLGEEPWPQVREMLDEVWFLDVDRDLRESRLVARHRQFGRTERQALEWVRTTDAPNAARIEAVAGNADRQLWWSGSRIRFKDT</sequence>
<proteinExistence type="predicted"/>
<dbReference type="Pfam" id="PF00485">
    <property type="entry name" value="PRK"/>
    <property type="match status" value="1"/>
</dbReference>
<dbReference type="Proteomes" id="UP001162135">
    <property type="component" value="Unassembled WGS sequence"/>
</dbReference>
<dbReference type="SUPFAM" id="SSF52540">
    <property type="entry name" value="P-loop containing nucleoside triphosphate hydrolases"/>
    <property type="match status" value="1"/>
</dbReference>
<evidence type="ECO:0000313" key="2">
    <source>
        <dbReference type="EMBL" id="MDH4573071.1"/>
    </source>
</evidence>
<evidence type="ECO:0000313" key="3">
    <source>
        <dbReference type="Proteomes" id="UP001162135"/>
    </source>
</evidence>
<comment type="caution">
    <text evidence="2">The sequence shown here is derived from an EMBL/GenBank/DDBJ whole genome shotgun (WGS) entry which is preliminary data.</text>
</comment>
<evidence type="ECO:0000259" key="1">
    <source>
        <dbReference type="Pfam" id="PF00485"/>
    </source>
</evidence>
<dbReference type="InterPro" id="IPR006083">
    <property type="entry name" value="PRK/URK"/>
</dbReference>
<dbReference type="RefSeq" id="WP_110716487.1">
    <property type="nucleotide sequence ID" value="NZ_PGFS01000001.1"/>
</dbReference>
<dbReference type="NCBIfam" id="NF006743">
    <property type="entry name" value="PRK09270.1-2"/>
    <property type="match status" value="1"/>
</dbReference>
<dbReference type="InterPro" id="IPR027417">
    <property type="entry name" value="P-loop_NTPase"/>
</dbReference>
<feature type="domain" description="Phosphoribulokinase/uridine kinase" evidence="1">
    <location>
        <begin position="34"/>
        <end position="180"/>
    </location>
</feature>
<keyword evidence="2" id="KW-0808">Transferase</keyword>
<dbReference type="GO" id="GO:0016301">
    <property type="term" value="F:kinase activity"/>
    <property type="evidence" value="ECO:0007669"/>
    <property type="project" value="UniProtKB-KW"/>
</dbReference>
<organism evidence="2 3">
    <name type="scientific">Salinicola acroporae</name>
    <dbReference type="NCBI Taxonomy" id="1541440"/>
    <lineage>
        <taxon>Bacteria</taxon>
        <taxon>Pseudomonadati</taxon>
        <taxon>Pseudomonadota</taxon>
        <taxon>Gammaproteobacteria</taxon>
        <taxon>Oceanospirillales</taxon>
        <taxon>Halomonadaceae</taxon>
        <taxon>Salinicola</taxon>
    </lineage>
</organism>
<name>A0ABT6I5Z3_9GAMM</name>
<keyword evidence="2" id="KW-0418">Kinase</keyword>
<dbReference type="PANTHER" id="PTHR10285">
    <property type="entry name" value="URIDINE KINASE"/>
    <property type="match status" value="1"/>
</dbReference>